<dbReference type="FunFam" id="3.40.50.1460:FF:000003">
    <property type="entry name" value="GPI-anchor transamidase"/>
    <property type="match status" value="1"/>
</dbReference>
<keyword evidence="8" id="KW-1185">Reference proteome</keyword>
<name>A0A1Y1ZE65_9PLEO</name>
<dbReference type="GO" id="GO:0006506">
    <property type="term" value="P:GPI anchor biosynthetic process"/>
    <property type="evidence" value="ECO:0007669"/>
    <property type="project" value="UniProtKB-UniPathway"/>
</dbReference>
<evidence type="ECO:0000256" key="2">
    <source>
        <dbReference type="ARBA" id="ARBA00009941"/>
    </source>
</evidence>
<dbReference type="GO" id="GO:0003923">
    <property type="term" value="F:GPI-anchor transamidase activity"/>
    <property type="evidence" value="ECO:0007669"/>
    <property type="project" value="InterPro"/>
</dbReference>
<dbReference type="UniPathway" id="UPA00196"/>
<dbReference type="PANTHER" id="PTHR48067">
    <property type="entry name" value="GPI-ANCHOR TRANSAMIDASE"/>
    <property type="match status" value="1"/>
</dbReference>
<dbReference type="GO" id="GO:0006508">
    <property type="term" value="P:proteolysis"/>
    <property type="evidence" value="ECO:0007669"/>
    <property type="project" value="InterPro"/>
</dbReference>
<evidence type="ECO:0000313" key="7">
    <source>
        <dbReference type="EMBL" id="ORY08548.1"/>
    </source>
</evidence>
<dbReference type="EMBL" id="MCFA01000099">
    <property type="protein sequence ID" value="ORY08548.1"/>
    <property type="molecule type" value="Genomic_DNA"/>
</dbReference>
<evidence type="ECO:0000256" key="5">
    <source>
        <dbReference type="PIRSR" id="PIRSR019663-1"/>
    </source>
</evidence>
<keyword evidence="4 6" id="KW-0732">Signal</keyword>
<dbReference type="InterPro" id="IPR028361">
    <property type="entry name" value="GPI_transamidase"/>
</dbReference>
<keyword evidence="3" id="KW-0337">GPI-anchor biosynthesis</keyword>
<feature type="active site" description="Nucleophile" evidence="5">
    <location>
        <position position="187"/>
    </location>
</feature>
<dbReference type="GO" id="GO:0042765">
    <property type="term" value="C:GPI-anchor transamidase complex"/>
    <property type="evidence" value="ECO:0007669"/>
    <property type="project" value="InterPro"/>
</dbReference>
<feature type="chain" id="PRO_5027550960" evidence="6">
    <location>
        <begin position="22"/>
        <end position="395"/>
    </location>
</feature>
<dbReference type="Gene3D" id="3.40.50.1460">
    <property type="match status" value="1"/>
</dbReference>
<evidence type="ECO:0000256" key="6">
    <source>
        <dbReference type="SAM" id="SignalP"/>
    </source>
</evidence>
<dbReference type="Pfam" id="PF01650">
    <property type="entry name" value="Peptidase_C13"/>
    <property type="match status" value="1"/>
</dbReference>
<dbReference type="PANTHER" id="PTHR48067:SF1">
    <property type="entry name" value="GPI-ANCHOR TRANSAMIDASE"/>
    <property type="match status" value="1"/>
</dbReference>
<feature type="active site" evidence="5">
    <location>
        <position position="145"/>
    </location>
</feature>
<dbReference type="InterPro" id="IPR001096">
    <property type="entry name" value="Peptidase_C13"/>
</dbReference>
<evidence type="ECO:0000256" key="4">
    <source>
        <dbReference type="ARBA" id="ARBA00022729"/>
    </source>
</evidence>
<comment type="pathway">
    <text evidence="1">Glycolipid biosynthesis; glycosylphosphatidylinositol-anchor biosynthesis.</text>
</comment>
<comment type="similarity">
    <text evidence="2">Belongs to the peptidase C13 family.</text>
</comment>
<feature type="signal peptide" evidence="6">
    <location>
        <begin position="1"/>
        <end position="21"/>
    </location>
</feature>
<evidence type="ECO:0000313" key="8">
    <source>
        <dbReference type="Proteomes" id="UP000193144"/>
    </source>
</evidence>
<proteinExistence type="inferred from homology"/>
<dbReference type="AlphaFoldDB" id="A0A1Y1ZE65"/>
<gene>
    <name evidence="7" type="ORF">BCR34DRAFT_488619</name>
</gene>
<dbReference type="STRING" id="1231657.A0A1Y1ZE65"/>
<comment type="caution">
    <text evidence="7">The sequence shown here is derived from an EMBL/GenBank/DDBJ whole genome shotgun (WGS) entry which is preliminary data.</text>
</comment>
<reference evidence="7 8" key="1">
    <citation type="submission" date="2016-07" db="EMBL/GenBank/DDBJ databases">
        <title>Pervasive Adenine N6-methylation of Active Genes in Fungi.</title>
        <authorList>
            <consortium name="DOE Joint Genome Institute"/>
            <person name="Mondo S.J."/>
            <person name="Dannebaum R.O."/>
            <person name="Kuo R.C."/>
            <person name="Labutti K."/>
            <person name="Haridas S."/>
            <person name="Kuo A."/>
            <person name="Salamov A."/>
            <person name="Ahrendt S.R."/>
            <person name="Lipzen A."/>
            <person name="Sullivan W."/>
            <person name="Andreopoulos W.B."/>
            <person name="Clum A."/>
            <person name="Lindquist E."/>
            <person name="Daum C."/>
            <person name="Ramamoorthy G.K."/>
            <person name="Gryganskyi A."/>
            <person name="Culley D."/>
            <person name="Magnuson J.K."/>
            <person name="James T.Y."/>
            <person name="O'Malley M.A."/>
            <person name="Stajich J.E."/>
            <person name="Spatafora J.W."/>
            <person name="Visel A."/>
            <person name="Grigoriev I.V."/>
        </authorList>
    </citation>
    <scope>NUCLEOTIDE SEQUENCE [LARGE SCALE GENOMIC DNA]</scope>
    <source>
        <strain evidence="7 8">CBS 115471</strain>
    </source>
</reference>
<protein>
    <submittedName>
        <fullName evidence="7">Peptidase C13 family-domain-containing protein</fullName>
    </submittedName>
</protein>
<sequence>MASPFRSLLTLLLLLATCTLAEHTSNWAVLVSTSRFWFNYRHLANVLSLYRTVKRLGIPDSQIILMLPDDMACNPRNAFPGTVYNNADRALDLYGDNIEVDYRGYEVTVENFIRLMTDRVGEDMPRSKRLLTDDRSNILVYMTGHGGNEFLKFQDAEEISAFDLADAFEQMWEKKRYHEMLFMIDTCQANTMYSKFYSPNILATGSSEIDQSSYSHHADNDVGVAVIDRYTYYNLEFLETQVRDPTSKLTMGELFDSYDEELIHSHPGIRYDLFHGGEQAARSRLVMDFFGNVQNVEVEGGGRRNETEWQEELRAIEGMIAEAKRRHNESLHTRPQLEHLVEEVEAVDKLRAQSVRKEGAVRVDEEQGWTKQVVGAAALLGCAGIWVAGSWFESL</sequence>
<dbReference type="PIRSF" id="PIRSF019663">
    <property type="entry name" value="Legumain"/>
    <property type="match status" value="1"/>
</dbReference>
<dbReference type="Proteomes" id="UP000193144">
    <property type="component" value="Unassembled WGS sequence"/>
</dbReference>
<dbReference type="GO" id="GO:0016255">
    <property type="term" value="P:attachment of GPI anchor to protein"/>
    <property type="evidence" value="ECO:0007669"/>
    <property type="project" value="InterPro"/>
</dbReference>
<accession>A0A1Y1ZE65</accession>
<organism evidence="7 8">
    <name type="scientific">Clohesyomyces aquaticus</name>
    <dbReference type="NCBI Taxonomy" id="1231657"/>
    <lineage>
        <taxon>Eukaryota</taxon>
        <taxon>Fungi</taxon>
        <taxon>Dikarya</taxon>
        <taxon>Ascomycota</taxon>
        <taxon>Pezizomycotina</taxon>
        <taxon>Dothideomycetes</taxon>
        <taxon>Pleosporomycetidae</taxon>
        <taxon>Pleosporales</taxon>
        <taxon>Lindgomycetaceae</taxon>
        <taxon>Clohesyomyces</taxon>
    </lineage>
</organism>
<dbReference type="PIRSF" id="PIRSF500138">
    <property type="entry name" value="GPI8"/>
    <property type="match status" value="1"/>
</dbReference>
<evidence type="ECO:0000256" key="1">
    <source>
        <dbReference type="ARBA" id="ARBA00004687"/>
    </source>
</evidence>
<dbReference type="OrthoDB" id="192611at2759"/>
<dbReference type="PRINTS" id="PR00776">
    <property type="entry name" value="HEMOGLOBNASE"/>
</dbReference>
<evidence type="ECO:0000256" key="3">
    <source>
        <dbReference type="ARBA" id="ARBA00022502"/>
    </source>
</evidence>